<keyword evidence="3 5" id="KW-1133">Transmembrane helix</keyword>
<dbReference type="Proteomes" id="UP001196870">
    <property type="component" value="Unassembled WGS sequence"/>
</dbReference>
<keyword evidence="7" id="KW-1185">Reference proteome</keyword>
<feature type="transmembrane region" description="Helical" evidence="5">
    <location>
        <begin position="75"/>
        <end position="94"/>
    </location>
</feature>
<accession>A0ABS5EVV2</accession>
<dbReference type="EMBL" id="JAAGBB010000008">
    <property type="protein sequence ID" value="MBR0664423.1"/>
    <property type="molecule type" value="Genomic_DNA"/>
</dbReference>
<protein>
    <recommendedName>
        <fullName evidence="8">Glutathione synthetase</fullName>
    </recommendedName>
</protein>
<keyword evidence="2 5" id="KW-0812">Transmembrane</keyword>
<comment type="caution">
    <text evidence="6">The sequence shown here is derived from an EMBL/GenBank/DDBJ whole genome shotgun (WGS) entry which is preliminary data.</text>
</comment>
<gene>
    <name evidence="6" type="ORF">GXW71_08655</name>
</gene>
<dbReference type="InterPro" id="IPR006603">
    <property type="entry name" value="PQ-loop_rpt"/>
</dbReference>
<keyword evidence="4 5" id="KW-0472">Membrane</keyword>
<dbReference type="RefSeq" id="WP_211852085.1">
    <property type="nucleotide sequence ID" value="NZ_JAAGBB010000008.1"/>
</dbReference>
<evidence type="ECO:0000256" key="3">
    <source>
        <dbReference type="ARBA" id="ARBA00022989"/>
    </source>
</evidence>
<proteinExistence type="predicted"/>
<evidence type="ECO:0000313" key="6">
    <source>
        <dbReference type="EMBL" id="MBR0664423.1"/>
    </source>
</evidence>
<comment type="subcellular location">
    <subcellularLocation>
        <location evidence="1">Membrane</location>
        <topology evidence="1">Multi-pass membrane protein</topology>
    </subcellularLocation>
</comment>
<sequence>MNTASGCEEDSAEHGCRRHLGAIAALCSVSSFAPQALKIIRTGNTEGLSVAMYALTVSGFGLWLMYGIIQSQWPLIATNASCFALSLLILIMLLSPAARRRAAGIAESKVGD</sequence>
<evidence type="ECO:0000256" key="1">
    <source>
        <dbReference type="ARBA" id="ARBA00004141"/>
    </source>
</evidence>
<evidence type="ECO:0000256" key="5">
    <source>
        <dbReference type="SAM" id="Phobius"/>
    </source>
</evidence>
<name>A0ABS5EVV2_9PROT</name>
<evidence type="ECO:0008006" key="8">
    <source>
        <dbReference type="Google" id="ProtNLM"/>
    </source>
</evidence>
<evidence type="ECO:0000256" key="4">
    <source>
        <dbReference type="ARBA" id="ARBA00023136"/>
    </source>
</evidence>
<evidence type="ECO:0000313" key="7">
    <source>
        <dbReference type="Proteomes" id="UP001196870"/>
    </source>
</evidence>
<dbReference type="Gene3D" id="1.20.1280.290">
    <property type="match status" value="1"/>
</dbReference>
<dbReference type="Pfam" id="PF04193">
    <property type="entry name" value="PQ-loop"/>
    <property type="match status" value="1"/>
</dbReference>
<feature type="transmembrane region" description="Helical" evidence="5">
    <location>
        <begin position="50"/>
        <end position="69"/>
    </location>
</feature>
<reference evidence="7" key="1">
    <citation type="journal article" date="2021" name="Syst. Appl. Microbiol.">
        <title>Roseomonas hellenica sp. nov., isolated from roots of wild-growing Alkanna tinctoria.</title>
        <authorList>
            <person name="Rat A."/>
            <person name="Naranjo H.D."/>
            <person name="Lebbe L."/>
            <person name="Cnockaert M."/>
            <person name="Krigas N."/>
            <person name="Grigoriadou K."/>
            <person name="Maloupa E."/>
            <person name="Willems A."/>
        </authorList>
    </citation>
    <scope>NUCLEOTIDE SEQUENCE [LARGE SCALE GENOMIC DNA]</scope>
    <source>
        <strain evidence="7">LMG 31523</strain>
    </source>
</reference>
<evidence type="ECO:0000256" key="2">
    <source>
        <dbReference type="ARBA" id="ARBA00022692"/>
    </source>
</evidence>
<organism evidence="6 7">
    <name type="scientific">Plastoroseomonas hellenica</name>
    <dbReference type="NCBI Taxonomy" id="2687306"/>
    <lineage>
        <taxon>Bacteria</taxon>
        <taxon>Pseudomonadati</taxon>
        <taxon>Pseudomonadota</taxon>
        <taxon>Alphaproteobacteria</taxon>
        <taxon>Acetobacterales</taxon>
        <taxon>Acetobacteraceae</taxon>
        <taxon>Plastoroseomonas</taxon>
    </lineage>
</organism>